<feature type="transmembrane region" description="Helical" evidence="1">
    <location>
        <begin position="126"/>
        <end position="149"/>
    </location>
</feature>
<organism evidence="2 3">
    <name type="scientific">Aphanizomenon flos-aquae LD13</name>
    <dbReference type="NCBI Taxonomy" id="1710894"/>
    <lineage>
        <taxon>Bacteria</taxon>
        <taxon>Bacillati</taxon>
        <taxon>Cyanobacteriota</taxon>
        <taxon>Cyanophyceae</taxon>
        <taxon>Nostocales</taxon>
        <taxon>Aphanizomenonaceae</taxon>
        <taxon>Aphanizomenon</taxon>
    </lineage>
</organism>
<feature type="transmembrane region" description="Helical" evidence="1">
    <location>
        <begin position="169"/>
        <end position="188"/>
    </location>
</feature>
<evidence type="ECO:0000256" key="1">
    <source>
        <dbReference type="SAM" id="Phobius"/>
    </source>
</evidence>
<dbReference type="SUPFAM" id="SSF56726">
    <property type="entry name" value="DNA topoisomerase IV, alpha subunit"/>
    <property type="match status" value="1"/>
</dbReference>
<feature type="transmembrane region" description="Helical" evidence="1">
    <location>
        <begin position="85"/>
        <end position="114"/>
    </location>
</feature>
<keyword evidence="1" id="KW-0472">Membrane</keyword>
<keyword evidence="1" id="KW-0812">Transmembrane</keyword>
<dbReference type="STRING" id="1803587.GCA_001593825_01035"/>
<feature type="transmembrane region" description="Helical" evidence="1">
    <location>
        <begin position="194"/>
        <end position="212"/>
    </location>
</feature>
<dbReference type="GO" id="GO:0003677">
    <property type="term" value="F:DNA binding"/>
    <property type="evidence" value="ECO:0007669"/>
    <property type="project" value="InterPro"/>
</dbReference>
<dbReference type="AlphaFoldDB" id="A0A1B7W0J0"/>
<keyword evidence="1" id="KW-1133">Transmembrane helix</keyword>
<dbReference type="InterPro" id="IPR036078">
    <property type="entry name" value="Spo11/TopoVI_A_sf"/>
</dbReference>
<dbReference type="Proteomes" id="UP000092382">
    <property type="component" value="Unassembled WGS sequence"/>
</dbReference>
<name>A0A1B7W0J0_APHFL</name>
<accession>A0A1B7W0J0</accession>
<dbReference type="EMBL" id="LJOY01000007">
    <property type="protein sequence ID" value="OBQ26754.1"/>
    <property type="molecule type" value="Genomic_DNA"/>
</dbReference>
<protein>
    <submittedName>
        <fullName evidence="2">Uncharacterized protein</fullName>
    </submittedName>
</protein>
<evidence type="ECO:0000313" key="3">
    <source>
        <dbReference type="Proteomes" id="UP000092382"/>
    </source>
</evidence>
<comment type="caution">
    <text evidence="2">The sequence shown here is derived from an EMBL/GenBank/DDBJ whole genome shotgun (WGS) entry which is preliminary data.</text>
</comment>
<reference evidence="2 3" key="1">
    <citation type="submission" date="2015-09" db="EMBL/GenBank/DDBJ databases">
        <title>Whole genome shotgun sequence assembly of Aphanizomenon flos-aquae UKL13.</title>
        <authorList>
            <person name="Driscoll C."/>
        </authorList>
    </citation>
    <scope>NUCLEOTIDE SEQUENCE [LARGE SCALE GENOMIC DNA]</scope>
    <source>
        <strain evidence="2">MDT13</strain>
    </source>
</reference>
<dbReference type="Gene3D" id="3.40.1360.10">
    <property type="match status" value="1"/>
</dbReference>
<evidence type="ECO:0000313" key="2">
    <source>
        <dbReference type="EMBL" id="OBQ26754.1"/>
    </source>
</evidence>
<proteinExistence type="predicted"/>
<dbReference type="PATRIC" id="fig|1710894.3.peg.931"/>
<dbReference type="GO" id="GO:0005694">
    <property type="term" value="C:chromosome"/>
    <property type="evidence" value="ECO:0007669"/>
    <property type="project" value="InterPro"/>
</dbReference>
<gene>
    <name evidence="2" type="ORF">AN481_03370</name>
</gene>
<sequence length="460" mass="51879">MKCINCGTDNKLQYRRATKRRCIKCNHPFVFEPTSMGTAKITDSMFAKTLADISASYTLYFTPKQLLYFLDSRVRKKAFQPAGFWFFYLFLNVWVTGFVGGLTLILIPFFYLFLNVWVTGFVGRPTALIPNSFLVVNLVYQAVTIWNLFNNTNSSRLNNASRKASARTLQRLGVFILVVGISASLFVLDSFPGFSIVVILGLLSIFLGTRQLRKVENLPQELLFSSIDLDRWLIKWQQINGKVDKVLTSQQEQIAPTSINPDITAYSFDRLVVCDSANIAKLLIANNFHFENNCAILSITGYPQSIFNTTMEMLRRNPDLKVYAIHDCSSKGVSLVHHLRTSEKWFLNSNVTIIDLGLLPRQIIASQGKMFTRFSSQLKDESKKLSVDICQSLTADELAWLDTGNFVELESFTPQKLIQVLRHGISGSLNLESDDNSNIILIGDSGINSGNDIYMVENFG</sequence>